<dbReference type="SUPFAM" id="SSF69618">
    <property type="entry name" value="HemD-like"/>
    <property type="match status" value="1"/>
</dbReference>
<feature type="domain" description="Tetrapyrrole biosynthesis uroporphyrinogen III synthase" evidence="1">
    <location>
        <begin position="32"/>
        <end position="224"/>
    </location>
</feature>
<dbReference type="InterPro" id="IPR036108">
    <property type="entry name" value="4pyrrol_syn_uPrphyn_synt_sf"/>
</dbReference>
<evidence type="ECO:0000313" key="2">
    <source>
        <dbReference type="EMBL" id="PCD76635.1"/>
    </source>
</evidence>
<reference evidence="2 3" key="1">
    <citation type="submission" date="2017-09" db="EMBL/GenBank/DDBJ databases">
        <title>A multilocus sequence analysis scheme for characterization of bacteria in the genus Thioclava.</title>
        <authorList>
            <person name="Liu Y."/>
            <person name="Shao Z."/>
        </authorList>
    </citation>
    <scope>NUCLEOTIDE SEQUENCE [LARGE SCALE GENOMIC DNA]</scope>
    <source>
        <strain evidence="2 3">CAU 1312</strain>
    </source>
</reference>
<keyword evidence="3" id="KW-1185">Reference proteome</keyword>
<proteinExistence type="predicted"/>
<organism evidence="2 3">
    <name type="scientific">Pseudothioclava arenosa</name>
    <dbReference type="NCBI Taxonomy" id="1795308"/>
    <lineage>
        <taxon>Bacteria</taxon>
        <taxon>Pseudomonadati</taxon>
        <taxon>Pseudomonadota</taxon>
        <taxon>Alphaproteobacteria</taxon>
        <taxon>Rhodobacterales</taxon>
        <taxon>Paracoccaceae</taxon>
        <taxon>Pseudothioclava</taxon>
    </lineage>
</organism>
<dbReference type="Pfam" id="PF02602">
    <property type="entry name" value="HEM4"/>
    <property type="match status" value="1"/>
</dbReference>
<accession>A0A2A4CPU5</accession>
<comment type="caution">
    <text evidence="2">The sequence shown here is derived from an EMBL/GenBank/DDBJ whole genome shotgun (WGS) entry which is preliminary data.</text>
</comment>
<dbReference type="AlphaFoldDB" id="A0A2A4CPU5"/>
<gene>
    <name evidence="2" type="ORF">CLN94_08555</name>
</gene>
<dbReference type="Gene3D" id="3.40.50.10090">
    <property type="match status" value="2"/>
</dbReference>
<name>A0A2A4CPU5_9RHOB</name>
<dbReference type="EMBL" id="NTJD01000005">
    <property type="protein sequence ID" value="PCD76635.1"/>
    <property type="molecule type" value="Genomic_DNA"/>
</dbReference>
<dbReference type="GO" id="GO:0004852">
    <property type="term" value="F:uroporphyrinogen-III synthase activity"/>
    <property type="evidence" value="ECO:0007669"/>
    <property type="project" value="InterPro"/>
</dbReference>
<sequence>MSAPDDPPVLLLTRPAEASRRFAAALGAGLPAGVRVIVSPLLEIEAVGGHITPEQSVILTSQNAVARLASGAGLSAWCVGPRTAAAAERAGLEVRAVAPTAEALLAQIVAAGETGPLLHLRGDKLAFPLAERLNQAGIETHEQVVYRQRPQPLTPEAGAVLTTTDRVVVPLFSPESARHFLAESQGASARLEIVAISEAVARICSDAGMKAVSIAASPDGEAMTSAVLRQLATPMPG</sequence>
<evidence type="ECO:0000259" key="1">
    <source>
        <dbReference type="Pfam" id="PF02602"/>
    </source>
</evidence>
<dbReference type="GO" id="GO:0033014">
    <property type="term" value="P:tetrapyrrole biosynthetic process"/>
    <property type="evidence" value="ECO:0007669"/>
    <property type="project" value="InterPro"/>
</dbReference>
<dbReference type="OrthoDB" id="7204250at2"/>
<dbReference type="InterPro" id="IPR003754">
    <property type="entry name" value="4pyrrol_synth_uPrphyn_synth"/>
</dbReference>
<evidence type="ECO:0000313" key="3">
    <source>
        <dbReference type="Proteomes" id="UP000243507"/>
    </source>
</evidence>
<protein>
    <submittedName>
        <fullName evidence="2">Uroporphyrinogen III synthase</fullName>
    </submittedName>
</protein>
<dbReference type="Proteomes" id="UP000243507">
    <property type="component" value="Unassembled WGS sequence"/>
</dbReference>
<dbReference type="CDD" id="cd06578">
    <property type="entry name" value="HemD"/>
    <property type="match status" value="1"/>
</dbReference>
<dbReference type="RefSeq" id="WP_096433187.1">
    <property type="nucleotide sequence ID" value="NZ_NTJD01000005.1"/>
</dbReference>